<dbReference type="PANTHER" id="PTHR23521">
    <property type="entry name" value="TRANSPORTER MFS SUPERFAMILY"/>
    <property type="match status" value="1"/>
</dbReference>
<dbReference type="Proteomes" id="UP000754644">
    <property type="component" value="Unassembled WGS sequence"/>
</dbReference>
<dbReference type="EMBL" id="JABMOJ010000030">
    <property type="protein sequence ID" value="NQV63868.1"/>
    <property type="molecule type" value="Genomic_DNA"/>
</dbReference>
<feature type="transmembrane region" description="Helical" evidence="4">
    <location>
        <begin position="197"/>
        <end position="219"/>
    </location>
</feature>
<feature type="transmembrane region" description="Helical" evidence="4">
    <location>
        <begin position="102"/>
        <end position="119"/>
    </location>
</feature>
<feature type="transmembrane region" description="Helical" evidence="4">
    <location>
        <begin position="323"/>
        <end position="346"/>
    </location>
</feature>
<name>A0A973A7N4_9GAMM</name>
<evidence type="ECO:0000256" key="1">
    <source>
        <dbReference type="ARBA" id="ARBA00022692"/>
    </source>
</evidence>
<feature type="transmembrane region" description="Helical" evidence="4">
    <location>
        <begin position="289"/>
        <end position="311"/>
    </location>
</feature>
<dbReference type="SUPFAM" id="SSF103473">
    <property type="entry name" value="MFS general substrate transporter"/>
    <property type="match status" value="1"/>
</dbReference>
<dbReference type="PANTHER" id="PTHR23521:SF3">
    <property type="entry name" value="MFS TRANSPORTER"/>
    <property type="match status" value="1"/>
</dbReference>
<dbReference type="GO" id="GO:0005886">
    <property type="term" value="C:plasma membrane"/>
    <property type="evidence" value="ECO:0007669"/>
    <property type="project" value="TreeGrafter"/>
</dbReference>
<feature type="transmembrane region" description="Helical" evidence="4">
    <location>
        <begin position="234"/>
        <end position="252"/>
    </location>
</feature>
<feature type="transmembrane region" description="Helical" evidence="4">
    <location>
        <begin position="264"/>
        <end position="283"/>
    </location>
</feature>
<keyword evidence="2 4" id="KW-1133">Transmembrane helix</keyword>
<dbReference type="InterPro" id="IPR011701">
    <property type="entry name" value="MFS"/>
</dbReference>
<feature type="transmembrane region" description="Helical" evidence="4">
    <location>
        <begin position="131"/>
        <end position="150"/>
    </location>
</feature>
<evidence type="ECO:0000313" key="6">
    <source>
        <dbReference type="Proteomes" id="UP000754644"/>
    </source>
</evidence>
<accession>A0A973A7N4</accession>
<comment type="caution">
    <text evidence="5">The sequence shown here is derived from an EMBL/GenBank/DDBJ whole genome shotgun (WGS) entry which is preliminary data.</text>
</comment>
<reference evidence="5" key="1">
    <citation type="submission" date="2020-05" db="EMBL/GenBank/DDBJ databases">
        <title>Sulfur intermediates as new biogeochemical hubs in an aquatic model microbial ecosystem.</title>
        <authorList>
            <person name="Vigneron A."/>
        </authorList>
    </citation>
    <scope>NUCLEOTIDE SEQUENCE</scope>
    <source>
        <strain evidence="5">Bin.250</strain>
    </source>
</reference>
<evidence type="ECO:0000256" key="2">
    <source>
        <dbReference type="ARBA" id="ARBA00022989"/>
    </source>
</evidence>
<keyword evidence="3 4" id="KW-0472">Membrane</keyword>
<dbReference type="InterPro" id="IPR036259">
    <property type="entry name" value="MFS_trans_sf"/>
</dbReference>
<dbReference type="AlphaFoldDB" id="A0A973A7N4"/>
<keyword evidence="1 4" id="KW-0812">Transmembrane</keyword>
<feature type="transmembrane region" description="Helical" evidence="4">
    <location>
        <begin position="73"/>
        <end position="96"/>
    </location>
</feature>
<evidence type="ECO:0000256" key="4">
    <source>
        <dbReference type="SAM" id="Phobius"/>
    </source>
</evidence>
<protein>
    <submittedName>
        <fullName evidence="5">MFS transporter</fullName>
    </submittedName>
</protein>
<evidence type="ECO:0000313" key="5">
    <source>
        <dbReference type="EMBL" id="NQV63868.1"/>
    </source>
</evidence>
<organism evidence="5 6">
    <name type="scientific">SAR86 cluster bacterium</name>
    <dbReference type="NCBI Taxonomy" id="2030880"/>
    <lineage>
        <taxon>Bacteria</taxon>
        <taxon>Pseudomonadati</taxon>
        <taxon>Pseudomonadota</taxon>
        <taxon>Gammaproteobacteria</taxon>
        <taxon>SAR86 cluster</taxon>
    </lineage>
</organism>
<evidence type="ECO:0000256" key="3">
    <source>
        <dbReference type="ARBA" id="ARBA00023136"/>
    </source>
</evidence>
<sequence length="414" mass="44290">MTGLLISVTALLASVAILLLGHGLQLTLVPLYAVSLDWAPELIGYTGSSYFMGLVVGCLTIPRLVARVGHIRVFAVLIAAATAALLFIGIVDQFWFWMLSRAVSGWAFAGVYMVIESWLNEKTAVEHRGSVLSIYIMITLVSICIGQLLIGFELGFPGLFMLAAALLVLGVVPIGLTSSSLPGPIPVVKFRLARVIAASQVAMVGAFFGGLVTGGFWALGPVVASVNGLEKEQIGMFMAVTILGGTVFQFPVGRLSDRIDRRYVIAGLALLGLLTCLSATVLLSFSPGLIYATMFLFGGMTFPLYSLCLAHANDNTSLSLMEIASGVLMMNSAGSIFGPLIVAFLIGYTNHALFIVSAGALALLVCWTLYRIQFHDVARDHFEPFVAVRNTSLEIVEMISEDGDQPRQDIVTED</sequence>
<feature type="transmembrane region" description="Helical" evidence="4">
    <location>
        <begin position="352"/>
        <end position="370"/>
    </location>
</feature>
<dbReference type="Pfam" id="PF07690">
    <property type="entry name" value="MFS_1"/>
    <property type="match status" value="2"/>
</dbReference>
<gene>
    <name evidence="5" type="ORF">HQ497_00765</name>
</gene>
<dbReference type="GO" id="GO:0022857">
    <property type="term" value="F:transmembrane transporter activity"/>
    <property type="evidence" value="ECO:0007669"/>
    <property type="project" value="InterPro"/>
</dbReference>
<dbReference type="Gene3D" id="1.20.1250.20">
    <property type="entry name" value="MFS general substrate transporter like domains"/>
    <property type="match status" value="2"/>
</dbReference>
<dbReference type="CDD" id="cd17477">
    <property type="entry name" value="MFS_YcaD_like"/>
    <property type="match status" value="1"/>
</dbReference>
<feature type="transmembrane region" description="Helical" evidence="4">
    <location>
        <begin position="156"/>
        <end position="176"/>
    </location>
</feature>
<proteinExistence type="predicted"/>
<dbReference type="InterPro" id="IPR047200">
    <property type="entry name" value="MFS_YcaD-like"/>
</dbReference>
<feature type="transmembrane region" description="Helical" evidence="4">
    <location>
        <begin position="47"/>
        <end position="66"/>
    </location>
</feature>